<sequence>MPNVRNIVTDKLYLSAVGIVLVFLVAIAYLFAAVLDQPLTERPITVEVELEQTGGLFEGSVVTYRGVKVGKVTEIVPTDEGVTATIRLSAGTDIPADSLARVRSLSPVGEQYLDFQPDDTDGPYLESGDTIGAESTDLPESLSETVVAVSAVLRQIDDRKLRIVLGELSTALAGTGDDLGRILDQGTDLLATLDAVWPETDRVIDSSGEVLRIVSDNRGSLRTLGVKAKQFAAFLRSYDPEWQQVLDRAPEQIEALTDLVRDAEEVLPGFLDTGVSFTDVVMAYEPHLRTLLQVYSRGLGALVAVLKGGRLRIELIGQHTARCSYGTPHHQPYDPERHAFQPGGRCPASFDRLQRGAAHAPGPVR</sequence>
<protein>
    <recommendedName>
        <fullName evidence="6">MCE family protein</fullName>
    </recommendedName>
</protein>
<dbReference type="InterPro" id="IPR024516">
    <property type="entry name" value="Mce_C"/>
</dbReference>
<feature type="transmembrane region" description="Helical" evidence="1">
    <location>
        <begin position="12"/>
        <end position="35"/>
    </location>
</feature>
<feature type="domain" description="Mce/MlaD" evidence="2">
    <location>
        <begin position="43"/>
        <end position="117"/>
    </location>
</feature>
<evidence type="ECO:0000259" key="3">
    <source>
        <dbReference type="Pfam" id="PF11887"/>
    </source>
</evidence>
<gene>
    <name evidence="4" type="ORF">DJ010_06290</name>
</gene>
<dbReference type="GO" id="GO:0005576">
    <property type="term" value="C:extracellular region"/>
    <property type="evidence" value="ECO:0007669"/>
    <property type="project" value="TreeGrafter"/>
</dbReference>
<evidence type="ECO:0000313" key="5">
    <source>
        <dbReference type="Proteomes" id="UP000245507"/>
    </source>
</evidence>
<dbReference type="InterPro" id="IPR005693">
    <property type="entry name" value="Mce"/>
</dbReference>
<dbReference type="InterPro" id="IPR003399">
    <property type="entry name" value="Mce/MlaD"/>
</dbReference>
<dbReference type="Pfam" id="PF02470">
    <property type="entry name" value="MlaD"/>
    <property type="match status" value="1"/>
</dbReference>
<evidence type="ECO:0000256" key="1">
    <source>
        <dbReference type="SAM" id="Phobius"/>
    </source>
</evidence>
<keyword evidence="1" id="KW-0472">Membrane</keyword>
<organism evidence="4 5">
    <name type="scientific">Nocardioides silvaticus</name>
    <dbReference type="NCBI Taxonomy" id="2201891"/>
    <lineage>
        <taxon>Bacteria</taxon>
        <taxon>Bacillati</taxon>
        <taxon>Actinomycetota</taxon>
        <taxon>Actinomycetes</taxon>
        <taxon>Propionibacteriales</taxon>
        <taxon>Nocardioidaceae</taxon>
        <taxon>Nocardioides</taxon>
    </lineage>
</organism>
<evidence type="ECO:0000313" key="4">
    <source>
        <dbReference type="EMBL" id="PWN03690.1"/>
    </source>
</evidence>
<evidence type="ECO:0008006" key="6">
    <source>
        <dbReference type="Google" id="ProtNLM"/>
    </source>
</evidence>
<keyword evidence="1" id="KW-1133">Transmembrane helix</keyword>
<name>A0A316TH19_9ACTN</name>
<dbReference type="Pfam" id="PF11887">
    <property type="entry name" value="Mce4_CUP1"/>
    <property type="match status" value="1"/>
</dbReference>
<dbReference type="NCBIfam" id="TIGR00996">
    <property type="entry name" value="Mtu_fam_mce"/>
    <property type="match status" value="1"/>
</dbReference>
<keyword evidence="1" id="KW-0812">Transmembrane</keyword>
<dbReference type="PANTHER" id="PTHR33371:SF16">
    <property type="entry name" value="MCE-FAMILY PROTEIN MCE3F"/>
    <property type="match status" value="1"/>
</dbReference>
<dbReference type="EMBL" id="QGDD01000002">
    <property type="protein sequence ID" value="PWN03690.1"/>
    <property type="molecule type" value="Genomic_DNA"/>
</dbReference>
<accession>A0A316TH19</accession>
<proteinExistence type="predicted"/>
<dbReference type="Proteomes" id="UP000245507">
    <property type="component" value="Unassembled WGS sequence"/>
</dbReference>
<keyword evidence="5" id="KW-1185">Reference proteome</keyword>
<evidence type="ECO:0000259" key="2">
    <source>
        <dbReference type="Pfam" id="PF02470"/>
    </source>
</evidence>
<feature type="domain" description="Mammalian cell entry C-terminal" evidence="3">
    <location>
        <begin position="125"/>
        <end position="316"/>
    </location>
</feature>
<dbReference type="PANTHER" id="PTHR33371">
    <property type="entry name" value="INTERMEMBRANE PHOSPHOLIPID TRANSPORT SYSTEM BINDING PROTEIN MLAD-RELATED"/>
    <property type="match status" value="1"/>
</dbReference>
<reference evidence="4 5" key="1">
    <citation type="submission" date="2018-05" db="EMBL/GenBank/DDBJ databases">
        <title>Nocardioides silvaticus genome.</title>
        <authorList>
            <person name="Li C."/>
            <person name="Wang G."/>
        </authorList>
    </citation>
    <scope>NUCLEOTIDE SEQUENCE [LARGE SCALE GENOMIC DNA]</scope>
    <source>
        <strain evidence="4 5">CCTCC AB 2018079</strain>
    </source>
</reference>
<comment type="caution">
    <text evidence="4">The sequence shown here is derived from an EMBL/GenBank/DDBJ whole genome shotgun (WGS) entry which is preliminary data.</text>
</comment>
<dbReference type="InterPro" id="IPR052336">
    <property type="entry name" value="MlaD_Phospholipid_Transporter"/>
</dbReference>
<dbReference type="AlphaFoldDB" id="A0A316TH19"/>